<dbReference type="PATRIC" id="fig|446692.3.peg.1857"/>
<dbReference type="Proteomes" id="UP000056109">
    <property type="component" value="Chromosome I"/>
</dbReference>
<evidence type="ECO:0000313" key="2">
    <source>
        <dbReference type="Proteomes" id="UP000056109"/>
    </source>
</evidence>
<protein>
    <submittedName>
        <fullName evidence="1">Uncharacterized protein</fullName>
    </submittedName>
</protein>
<dbReference type="GeneID" id="34782872"/>
<proteinExistence type="predicted"/>
<organism evidence="1 2">
    <name type="scientific">Acetobacter senegalensis</name>
    <dbReference type="NCBI Taxonomy" id="446692"/>
    <lineage>
        <taxon>Bacteria</taxon>
        <taxon>Pseudomonadati</taxon>
        <taxon>Pseudomonadota</taxon>
        <taxon>Alphaproteobacteria</taxon>
        <taxon>Acetobacterales</taxon>
        <taxon>Acetobacteraceae</taxon>
        <taxon>Acetobacter</taxon>
    </lineage>
</organism>
<keyword evidence="2" id="KW-1185">Reference proteome</keyword>
<dbReference type="EMBL" id="LN606600">
    <property type="protein sequence ID" value="CEF41142.1"/>
    <property type="molecule type" value="Genomic_DNA"/>
</dbReference>
<dbReference type="KEGG" id="asz:ASN_1810"/>
<dbReference type="AlphaFoldDB" id="A0A0U5EW02"/>
<name>A0A0U5EW02_9PROT</name>
<reference evidence="2" key="1">
    <citation type="submission" date="2014-09" db="EMBL/GenBank/DDBJ databases">
        <authorList>
            <person name="Illeghems K.G."/>
        </authorList>
    </citation>
    <scope>NUCLEOTIDE SEQUENCE [LARGE SCALE GENOMIC DNA]</scope>
    <source>
        <strain evidence="2">108B</strain>
    </source>
</reference>
<gene>
    <name evidence="1" type="ORF">ASN_1810</name>
</gene>
<accession>A0A0U5EW02</accession>
<dbReference type="RefSeq" id="WP_058987851.1">
    <property type="nucleotide sequence ID" value="NZ_LN606600.1"/>
</dbReference>
<evidence type="ECO:0000313" key="1">
    <source>
        <dbReference type="EMBL" id="CEF41142.1"/>
    </source>
</evidence>
<sequence length="141" mass="14766">MSDASTTYYSATKNGFFDSRMGGLPSDAVQVPDTDYTAIMDAIHRGALLSADADGKPVIKTAAGDIISTSDVSSTAWYGTSMTLQQRAAVALESAQTTVSKEFTILNEATPDVWVTYLKALMAISKGTDTTSTTLPVAPAS</sequence>